<accession>A0AAU9TW26</accession>
<dbReference type="GO" id="GO:0003712">
    <property type="term" value="F:transcription coregulator activity"/>
    <property type="evidence" value="ECO:0007669"/>
    <property type="project" value="TreeGrafter"/>
</dbReference>
<evidence type="ECO:0000313" key="6">
    <source>
        <dbReference type="Proteomes" id="UP001153954"/>
    </source>
</evidence>
<proteinExistence type="predicted"/>
<evidence type="ECO:0000256" key="4">
    <source>
        <dbReference type="SAM" id="MobiDB-lite"/>
    </source>
</evidence>
<dbReference type="GO" id="GO:0006355">
    <property type="term" value="P:regulation of DNA-templated transcription"/>
    <property type="evidence" value="ECO:0007669"/>
    <property type="project" value="TreeGrafter"/>
</dbReference>
<dbReference type="GO" id="GO:0005634">
    <property type="term" value="C:nucleus"/>
    <property type="evidence" value="ECO:0007669"/>
    <property type="project" value="TreeGrafter"/>
</dbReference>
<keyword evidence="6" id="KW-1185">Reference proteome</keyword>
<dbReference type="PANTHER" id="PTHR16088:SF3">
    <property type="entry name" value="GON-4-LIKE PROTEIN"/>
    <property type="match status" value="1"/>
</dbReference>
<feature type="region of interest" description="Disordered" evidence="4">
    <location>
        <begin position="67"/>
        <end position="173"/>
    </location>
</feature>
<evidence type="ECO:0000256" key="1">
    <source>
        <dbReference type="ARBA" id="ARBA00023015"/>
    </source>
</evidence>
<keyword evidence="3" id="KW-0539">Nucleus</keyword>
<name>A0AAU9TW26_EUPED</name>
<reference evidence="5" key="1">
    <citation type="submission" date="2022-03" db="EMBL/GenBank/DDBJ databases">
        <authorList>
            <person name="Tunstrom K."/>
        </authorList>
    </citation>
    <scope>NUCLEOTIDE SEQUENCE</scope>
</reference>
<organism evidence="5 6">
    <name type="scientific">Euphydryas editha</name>
    <name type="common">Edith's checkerspot</name>
    <dbReference type="NCBI Taxonomy" id="104508"/>
    <lineage>
        <taxon>Eukaryota</taxon>
        <taxon>Metazoa</taxon>
        <taxon>Ecdysozoa</taxon>
        <taxon>Arthropoda</taxon>
        <taxon>Hexapoda</taxon>
        <taxon>Insecta</taxon>
        <taxon>Pterygota</taxon>
        <taxon>Neoptera</taxon>
        <taxon>Endopterygota</taxon>
        <taxon>Lepidoptera</taxon>
        <taxon>Glossata</taxon>
        <taxon>Ditrysia</taxon>
        <taxon>Papilionoidea</taxon>
        <taxon>Nymphalidae</taxon>
        <taxon>Nymphalinae</taxon>
        <taxon>Euphydryas</taxon>
    </lineage>
</organism>
<dbReference type="Proteomes" id="UP001153954">
    <property type="component" value="Unassembled WGS sequence"/>
</dbReference>
<dbReference type="EMBL" id="CAKOGL010000008">
    <property type="protein sequence ID" value="CAH2089775.1"/>
    <property type="molecule type" value="Genomic_DNA"/>
</dbReference>
<gene>
    <name evidence="5" type="ORF">EEDITHA_LOCUS5796</name>
</gene>
<keyword evidence="2" id="KW-0804">Transcription</keyword>
<feature type="compositionally biased region" description="Polar residues" evidence="4">
    <location>
        <begin position="112"/>
        <end position="129"/>
    </location>
</feature>
<sequence length="338" mass="38102">MFLIDEEDEEALENSIIKISKKELNDLVTELFHIFPEGTNDQVHDIQNVLGESNNTKGKIVWEGKIEPLSDGESNGQGNAAQIPSDRRDSTNYSIGNIEQDDNDENKHMNIIDTSVNGEITNKQCSSTSKESEASKNATAKPGRKSTGAHRVTLSADEGAPPPPPAPPPPSLRARLQAVPLTVNIQVDQAVEMYPQQVQILQQQLRQHIQLAASNFMQLFLHPVHWSFAPQYKEYLVSLHNMTLKYPKSVVDVCNLKPAMDLVESWENSLSENTPESIAMIDRRRITQHNTYFGDFPEMFKNVVANSSVFLYPYLLPPVPYKGDYNHKRNSFLRSEDE</sequence>
<comment type="caution">
    <text evidence="5">The sequence shown here is derived from an EMBL/GenBank/DDBJ whole genome shotgun (WGS) entry which is preliminary data.</text>
</comment>
<evidence type="ECO:0000313" key="5">
    <source>
        <dbReference type="EMBL" id="CAH2089775.1"/>
    </source>
</evidence>
<evidence type="ECO:0000256" key="3">
    <source>
        <dbReference type="ARBA" id="ARBA00023242"/>
    </source>
</evidence>
<evidence type="ECO:0000256" key="2">
    <source>
        <dbReference type="ARBA" id="ARBA00023163"/>
    </source>
</evidence>
<feature type="compositionally biased region" description="Polar residues" evidence="4">
    <location>
        <begin position="72"/>
        <end position="82"/>
    </location>
</feature>
<keyword evidence="1" id="KW-0805">Transcription regulation</keyword>
<protein>
    <submittedName>
        <fullName evidence="5">Uncharacterized protein</fullName>
    </submittedName>
</protein>
<dbReference type="InterPro" id="IPR052435">
    <property type="entry name" value="YY1-Transcr_Regul"/>
</dbReference>
<dbReference type="PANTHER" id="PTHR16088">
    <property type="entry name" value="YY1 ASSOCIATED PROTEIN-RELATED"/>
    <property type="match status" value="1"/>
</dbReference>
<dbReference type="AlphaFoldDB" id="A0AAU9TW26"/>
<feature type="compositionally biased region" description="Pro residues" evidence="4">
    <location>
        <begin position="160"/>
        <end position="171"/>
    </location>
</feature>